<keyword evidence="4" id="KW-1185">Reference proteome</keyword>
<comment type="caution">
    <text evidence="3">The sequence shown here is derived from an EMBL/GenBank/DDBJ whole genome shotgun (WGS) entry which is preliminary data.</text>
</comment>
<feature type="compositionally biased region" description="Low complexity" evidence="1">
    <location>
        <begin position="93"/>
        <end position="109"/>
    </location>
</feature>
<name>A0ABU8LCT7_9MICO</name>
<dbReference type="EMBL" id="JBBDGM010000009">
    <property type="protein sequence ID" value="MEJ1088988.1"/>
    <property type="molecule type" value="Genomic_DNA"/>
</dbReference>
<dbReference type="Proteomes" id="UP001371224">
    <property type="component" value="Unassembled WGS sequence"/>
</dbReference>
<gene>
    <name evidence="3" type="ORF">WDU99_11735</name>
</gene>
<evidence type="ECO:0000256" key="1">
    <source>
        <dbReference type="SAM" id="MobiDB-lite"/>
    </source>
</evidence>
<feature type="region of interest" description="Disordered" evidence="1">
    <location>
        <begin position="1"/>
        <end position="26"/>
    </location>
</feature>
<dbReference type="RefSeq" id="WP_337332647.1">
    <property type="nucleotide sequence ID" value="NZ_JBBDGM010000009.1"/>
</dbReference>
<feature type="region of interest" description="Disordered" evidence="1">
    <location>
        <begin position="51"/>
        <end position="109"/>
    </location>
</feature>
<feature type="transmembrane region" description="Helical" evidence="2">
    <location>
        <begin position="29"/>
        <end position="49"/>
    </location>
</feature>
<evidence type="ECO:0000313" key="3">
    <source>
        <dbReference type="EMBL" id="MEJ1088988.1"/>
    </source>
</evidence>
<evidence type="ECO:0000256" key="2">
    <source>
        <dbReference type="SAM" id="Phobius"/>
    </source>
</evidence>
<feature type="compositionally biased region" description="Polar residues" evidence="1">
    <location>
        <begin position="1"/>
        <end position="10"/>
    </location>
</feature>
<accession>A0ABU8LCT7</accession>
<protein>
    <recommendedName>
        <fullName evidence="5">PepSY domain-containing protein</fullName>
    </recommendedName>
</protein>
<feature type="compositionally biased region" description="Basic and acidic residues" evidence="1">
    <location>
        <begin position="67"/>
        <end position="77"/>
    </location>
</feature>
<dbReference type="Gene3D" id="3.30.505.20">
    <property type="match status" value="1"/>
</dbReference>
<keyword evidence="2" id="KW-0812">Transmembrane</keyword>
<organism evidence="3 4">
    <name type="scientific">Microbacterium bandirmense</name>
    <dbReference type="NCBI Taxonomy" id="3122050"/>
    <lineage>
        <taxon>Bacteria</taxon>
        <taxon>Bacillati</taxon>
        <taxon>Actinomycetota</taxon>
        <taxon>Actinomycetes</taxon>
        <taxon>Micrococcales</taxon>
        <taxon>Microbacteriaceae</taxon>
        <taxon>Microbacterium</taxon>
    </lineage>
</organism>
<proteinExistence type="predicted"/>
<evidence type="ECO:0000313" key="4">
    <source>
        <dbReference type="Proteomes" id="UP001371224"/>
    </source>
</evidence>
<dbReference type="PROSITE" id="PS51318">
    <property type="entry name" value="TAT"/>
    <property type="match status" value="1"/>
</dbReference>
<sequence length="239" mass="25048">MNSSENTQPLSEDATPATTEHKPRHRRNLLIGLGAAAALIAMGGGAYAVGAAMDDDDDDDRVGVQVADHDGAHRDASDDVSDDDGTVDERGESSSSNAAAPASDPATLRAAAEQAIAHVDGTGVTSIDVKWRGYEFDVLRTDGTEVEVFIGPDGAVRTDDDDDDRSDDPVLDLAQLGDILAAAQSAASAETGMEGTVDSISTSDDASKRYEVDLDLDDRRDVEVELTADLKTVTVEIDD</sequence>
<dbReference type="InterPro" id="IPR006311">
    <property type="entry name" value="TAT_signal"/>
</dbReference>
<keyword evidence="2" id="KW-0472">Membrane</keyword>
<reference evidence="3 4" key="1">
    <citation type="submission" date="2024-02" db="EMBL/GenBank/DDBJ databases">
        <authorList>
            <person name="Saticioglu I.B."/>
        </authorList>
    </citation>
    <scope>NUCLEOTIDE SEQUENCE [LARGE SCALE GENOMIC DNA]</scope>
    <source>
        <strain evidence="3 4">Mu-80</strain>
    </source>
</reference>
<keyword evidence="2" id="KW-1133">Transmembrane helix</keyword>
<evidence type="ECO:0008006" key="5">
    <source>
        <dbReference type="Google" id="ProtNLM"/>
    </source>
</evidence>